<evidence type="ECO:0000259" key="3">
    <source>
        <dbReference type="PROSITE" id="PS50977"/>
    </source>
</evidence>
<dbReference type="SUPFAM" id="SSF46689">
    <property type="entry name" value="Homeodomain-like"/>
    <property type="match status" value="1"/>
</dbReference>
<dbReference type="Proteomes" id="UP000295794">
    <property type="component" value="Unassembled WGS sequence"/>
</dbReference>
<dbReference type="OrthoDB" id="116240at2"/>
<dbReference type="InterPro" id="IPR001647">
    <property type="entry name" value="HTH_TetR"/>
</dbReference>
<name>A0A377Q816_9NEIS</name>
<keyword evidence="7" id="KW-1185">Reference proteome</keyword>
<dbReference type="InterPro" id="IPR050109">
    <property type="entry name" value="HTH-type_TetR-like_transc_reg"/>
</dbReference>
<dbReference type="InterPro" id="IPR039536">
    <property type="entry name" value="TetR_C_Proteobacteria"/>
</dbReference>
<dbReference type="EMBL" id="SMBT01000003">
    <property type="protein sequence ID" value="TCU88874.1"/>
    <property type="molecule type" value="Genomic_DNA"/>
</dbReference>
<evidence type="ECO:0000313" key="4">
    <source>
        <dbReference type="EMBL" id="STQ91053.1"/>
    </source>
</evidence>
<dbReference type="Proteomes" id="UP000255108">
    <property type="component" value="Unassembled WGS sequence"/>
</dbReference>
<dbReference type="Pfam" id="PF00440">
    <property type="entry name" value="TetR_N"/>
    <property type="match status" value="1"/>
</dbReference>
<dbReference type="Gene3D" id="1.10.357.10">
    <property type="entry name" value="Tetracycline Repressor, domain 2"/>
    <property type="match status" value="1"/>
</dbReference>
<dbReference type="PANTHER" id="PTHR30055">
    <property type="entry name" value="HTH-TYPE TRANSCRIPTIONAL REGULATOR RUTR"/>
    <property type="match status" value="1"/>
</dbReference>
<dbReference type="Gene3D" id="1.10.10.60">
    <property type="entry name" value="Homeodomain-like"/>
    <property type="match status" value="1"/>
</dbReference>
<dbReference type="PANTHER" id="PTHR30055:SF146">
    <property type="entry name" value="HTH-TYPE TRANSCRIPTIONAL DUAL REGULATOR CECR"/>
    <property type="match status" value="1"/>
</dbReference>
<dbReference type="GO" id="GO:0003700">
    <property type="term" value="F:DNA-binding transcription factor activity"/>
    <property type="evidence" value="ECO:0007669"/>
    <property type="project" value="TreeGrafter"/>
</dbReference>
<reference evidence="4 6" key="1">
    <citation type="submission" date="2018-06" db="EMBL/GenBank/DDBJ databases">
        <authorList>
            <consortium name="Pathogen Informatics"/>
            <person name="Doyle S."/>
        </authorList>
    </citation>
    <scope>NUCLEOTIDE SEQUENCE [LARGE SCALE GENOMIC DNA]</scope>
    <source>
        <strain evidence="4 6">NCTC11159</strain>
    </source>
</reference>
<feature type="DNA-binding region" description="H-T-H motif" evidence="2">
    <location>
        <begin position="32"/>
        <end position="51"/>
    </location>
</feature>
<evidence type="ECO:0000256" key="2">
    <source>
        <dbReference type="PROSITE-ProRule" id="PRU00335"/>
    </source>
</evidence>
<protein>
    <submittedName>
        <fullName evidence="4">Bacterial regulatory proteins, tetR family</fullName>
    </submittedName>
    <submittedName>
        <fullName evidence="5">TetR family transcriptional regulator</fullName>
    </submittedName>
</protein>
<reference evidence="5 7" key="2">
    <citation type="submission" date="2019-03" db="EMBL/GenBank/DDBJ databases">
        <title>Genomic Encyclopedia of Type Strains, Phase IV (KMG-IV): sequencing the most valuable type-strain genomes for metagenomic binning, comparative biology and taxonomic classification.</title>
        <authorList>
            <person name="Goeker M."/>
        </authorList>
    </citation>
    <scope>NUCLEOTIDE SEQUENCE [LARGE SCALE GENOMIC DNA]</scope>
    <source>
        <strain evidence="5 7">DSM 3764</strain>
    </source>
</reference>
<dbReference type="SUPFAM" id="SSF48498">
    <property type="entry name" value="Tetracyclin repressor-like, C-terminal domain"/>
    <property type="match status" value="1"/>
</dbReference>
<accession>A0A377Q816</accession>
<dbReference type="Pfam" id="PF14246">
    <property type="entry name" value="TetR_C_7"/>
    <property type="match status" value="1"/>
</dbReference>
<evidence type="ECO:0000313" key="6">
    <source>
        <dbReference type="Proteomes" id="UP000255108"/>
    </source>
</evidence>
<organism evidence="4 6">
    <name type="scientific">Iodobacter fluviatilis</name>
    <dbReference type="NCBI Taxonomy" id="537"/>
    <lineage>
        <taxon>Bacteria</taxon>
        <taxon>Pseudomonadati</taxon>
        <taxon>Pseudomonadota</taxon>
        <taxon>Betaproteobacteria</taxon>
        <taxon>Neisseriales</taxon>
        <taxon>Chitinibacteraceae</taxon>
        <taxon>Iodobacter</taxon>
    </lineage>
</organism>
<sequence length="199" mass="22156">MVKSKLAEDESGLDPVICAAKSVFCEMGYRASIEKVAARAGVARQTIYNRFGCKQALFELAIDHFIGEMLAPLAVNEGDVRERLLRFSLSFRAQIMTPESVKAHRVLTGEAPRFPELARRHFELCIERTAKQLAAQLETAMQEGVLRPADPFEAATFLFDMLAGYDQLKLLFGGEPPDPAGETAKVTRIVDMFLRAYQV</sequence>
<dbReference type="AlphaFoldDB" id="A0A377Q816"/>
<evidence type="ECO:0000256" key="1">
    <source>
        <dbReference type="ARBA" id="ARBA00023125"/>
    </source>
</evidence>
<dbReference type="PROSITE" id="PS50977">
    <property type="entry name" value="HTH_TETR_2"/>
    <property type="match status" value="1"/>
</dbReference>
<dbReference type="PRINTS" id="PR00455">
    <property type="entry name" value="HTHTETR"/>
</dbReference>
<dbReference type="InterPro" id="IPR009057">
    <property type="entry name" value="Homeodomain-like_sf"/>
</dbReference>
<dbReference type="GO" id="GO:0000976">
    <property type="term" value="F:transcription cis-regulatory region binding"/>
    <property type="evidence" value="ECO:0007669"/>
    <property type="project" value="TreeGrafter"/>
</dbReference>
<gene>
    <name evidence="5" type="ORF">EV682_103458</name>
    <name evidence="4" type="ORF">NCTC11159_02125</name>
</gene>
<evidence type="ECO:0000313" key="7">
    <source>
        <dbReference type="Proteomes" id="UP000295794"/>
    </source>
</evidence>
<dbReference type="EMBL" id="UGHR01000001">
    <property type="protein sequence ID" value="STQ91053.1"/>
    <property type="molecule type" value="Genomic_DNA"/>
</dbReference>
<dbReference type="RefSeq" id="WP_115227309.1">
    <property type="nucleotide sequence ID" value="NZ_CAWOLO010000003.1"/>
</dbReference>
<dbReference type="InterPro" id="IPR036271">
    <property type="entry name" value="Tet_transcr_reg_TetR-rel_C_sf"/>
</dbReference>
<evidence type="ECO:0000313" key="5">
    <source>
        <dbReference type="EMBL" id="TCU88874.1"/>
    </source>
</evidence>
<keyword evidence="1 2" id="KW-0238">DNA-binding</keyword>
<proteinExistence type="predicted"/>
<feature type="domain" description="HTH tetR-type" evidence="3">
    <location>
        <begin position="10"/>
        <end position="69"/>
    </location>
</feature>